<dbReference type="KEGG" id="pami:JCM7686_2296"/>
<feature type="domain" description="Integrase catalytic" evidence="1">
    <location>
        <begin position="122"/>
        <end position="285"/>
    </location>
</feature>
<reference evidence="2 3" key="1">
    <citation type="journal article" date="2014" name="BMC Genomics">
        <title>Architecture and functions of a multipartite genome of the methylotrophic bacterium Paracoccus aminophilus JCM 7686, containing primary and secondary chromids.</title>
        <authorList>
            <person name="Dziewit L."/>
            <person name="Czarnecki J."/>
            <person name="Wibberg D."/>
            <person name="Radlinska M."/>
            <person name="Mrozek P."/>
            <person name="Szymczak M."/>
            <person name="Schluter A."/>
            <person name="Puhler A."/>
            <person name="Bartosik D."/>
        </authorList>
    </citation>
    <scope>NUCLEOTIDE SEQUENCE [LARGE SCALE GENOMIC DNA]</scope>
    <source>
        <strain evidence="2">JCM 7686</strain>
    </source>
</reference>
<dbReference type="InterPro" id="IPR048020">
    <property type="entry name" value="Transpos_IS3"/>
</dbReference>
<gene>
    <name evidence="2" type="ORF">JCM7686_2296</name>
</gene>
<evidence type="ECO:0000313" key="2">
    <source>
        <dbReference type="EMBL" id="AGT09366.1"/>
    </source>
</evidence>
<evidence type="ECO:0000259" key="1">
    <source>
        <dbReference type="PROSITE" id="PS50994"/>
    </source>
</evidence>
<protein>
    <submittedName>
        <fullName evidence="2">Transposase</fullName>
    </submittedName>
</protein>
<dbReference type="PANTHER" id="PTHR46889">
    <property type="entry name" value="TRANSPOSASE INSF FOR INSERTION SEQUENCE IS3B-RELATED"/>
    <property type="match status" value="1"/>
</dbReference>
<dbReference type="SUPFAM" id="SSF53098">
    <property type="entry name" value="Ribonuclease H-like"/>
    <property type="match status" value="1"/>
</dbReference>
<dbReference type="Proteomes" id="UP000015480">
    <property type="component" value="Chromosome"/>
</dbReference>
<dbReference type="Gene3D" id="3.30.420.10">
    <property type="entry name" value="Ribonuclease H-like superfamily/Ribonuclease H"/>
    <property type="match status" value="1"/>
</dbReference>
<dbReference type="Pfam" id="PF00665">
    <property type="entry name" value="rve"/>
    <property type="match status" value="1"/>
</dbReference>
<dbReference type="Pfam" id="PF13333">
    <property type="entry name" value="rve_2"/>
    <property type="match status" value="1"/>
</dbReference>
<evidence type="ECO:0000313" key="3">
    <source>
        <dbReference type="Proteomes" id="UP000015480"/>
    </source>
</evidence>
<sequence>MRYAFVAEHRGQFSVRAMCRCLRIQPSGFYAWLQAPMSARAHEDRRQTELPRSAWTESGKVYGYRKLHDDLVEQGESICPNRVARLAQLAGIKAEIGYKRRPGSYGGKPSVVVDNTLDRQFDVDAPDRVWVIDITYIRTQEGFAYLAVVIDLYSRRVIGWSMQSRQTTDVVLQALLMAVWRRKPKGKVLIHSDQGSQFTSMDWAAFLSAHNLEHSMSRRGNCHDNAVAESFFNLLKRERIRRRTYRTREDARQDVFDYIEMFYNPKRKHARNGMLSPAEFERQQKMRREGV</sequence>
<proteinExistence type="predicted"/>
<dbReference type="InterPro" id="IPR036397">
    <property type="entry name" value="RNaseH_sf"/>
</dbReference>
<dbReference type="Pfam" id="PF13276">
    <property type="entry name" value="HTH_21"/>
    <property type="match status" value="1"/>
</dbReference>
<keyword evidence="3" id="KW-1185">Reference proteome</keyword>
<dbReference type="PATRIC" id="fig|1367847.3.peg.2292"/>
<organism evidence="2 3">
    <name type="scientific">Paracoccus aminophilus JCM 7686</name>
    <dbReference type="NCBI Taxonomy" id="1367847"/>
    <lineage>
        <taxon>Bacteria</taxon>
        <taxon>Pseudomonadati</taxon>
        <taxon>Pseudomonadota</taxon>
        <taxon>Alphaproteobacteria</taxon>
        <taxon>Rhodobacterales</taxon>
        <taxon>Paracoccaceae</taxon>
        <taxon>Paracoccus</taxon>
    </lineage>
</organism>
<dbReference type="InterPro" id="IPR050900">
    <property type="entry name" value="Transposase_IS3/IS150/IS904"/>
</dbReference>
<dbReference type="InterPro" id="IPR001584">
    <property type="entry name" value="Integrase_cat-core"/>
</dbReference>
<dbReference type="GO" id="GO:0015074">
    <property type="term" value="P:DNA integration"/>
    <property type="evidence" value="ECO:0007669"/>
    <property type="project" value="InterPro"/>
</dbReference>
<name>S5YVU3_PARAH</name>
<dbReference type="InterPro" id="IPR025948">
    <property type="entry name" value="HTH-like_dom"/>
</dbReference>
<dbReference type="NCBIfam" id="NF033516">
    <property type="entry name" value="transpos_IS3"/>
    <property type="match status" value="1"/>
</dbReference>
<dbReference type="InterPro" id="IPR012337">
    <property type="entry name" value="RNaseH-like_sf"/>
</dbReference>
<dbReference type="eggNOG" id="COG2801">
    <property type="taxonomic scope" value="Bacteria"/>
</dbReference>
<dbReference type="STRING" id="1367847.JCM7686_2296"/>
<dbReference type="HOGENOM" id="CLU_027402_4_2_5"/>
<dbReference type="PROSITE" id="PS50994">
    <property type="entry name" value="INTEGRASE"/>
    <property type="match status" value="1"/>
</dbReference>
<dbReference type="GO" id="GO:0003676">
    <property type="term" value="F:nucleic acid binding"/>
    <property type="evidence" value="ECO:0007669"/>
    <property type="project" value="InterPro"/>
</dbReference>
<dbReference type="PANTHER" id="PTHR46889:SF4">
    <property type="entry name" value="TRANSPOSASE INSO FOR INSERTION SEQUENCE ELEMENT IS911B-RELATED"/>
    <property type="match status" value="1"/>
</dbReference>
<dbReference type="AlphaFoldDB" id="S5YVU3"/>
<dbReference type="EMBL" id="CP006650">
    <property type="protein sequence ID" value="AGT09366.1"/>
    <property type="molecule type" value="Genomic_DNA"/>
</dbReference>
<accession>S5YVU3</accession>